<proteinExistence type="predicted"/>
<dbReference type="CDD" id="cd20237">
    <property type="entry name" value="PFM_LIN24-like"/>
    <property type="match status" value="1"/>
</dbReference>
<keyword evidence="1" id="KW-1185">Reference proteome</keyword>
<evidence type="ECO:0000313" key="1">
    <source>
        <dbReference type="Proteomes" id="UP001165740"/>
    </source>
</evidence>
<dbReference type="RefSeq" id="XP_055869138.1">
    <property type="nucleotide sequence ID" value="XM_056013163.1"/>
</dbReference>
<name>A0A9W2Z245_BIOGL</name>
<dbReference type="Pfam" id="PF03318">
    <property type="entry name" value="ETX_MTX2"/>
    <property type="match status" value="1"/>
</dbReference>
<dbReference type="PANTHER" id="PTHR39369:SF6">
    <property type="entry name" value="LIN-24 (TWENTY-FOUR) LIKE"/>
    <property type="match status" value="1"/>
</dbReference>
<sequence>MCCCFKLPRYQRKDIVDLKDIMFDFTWNRFKKNLTSAQKLFLRKGQFEFFLPESSIVFTQVKYTQEDKQAADVTGVNSLDKTHVSKVDEPSSADENRSGASLETVFDNDTKEKQTYKFRFEKTRKTVVTVSCLKSFTFGGKANFSVGIPRNVNLGLDSDLHFQVTQTDGQTFEETTLMEATSDITVSPHSKCTVVVYLDERPFHQEFTTVTRMSLPKEGVSVFIRRKSDKETVFGTKVENLQCVFDPTKIRCHLVDKSEGDPELQMDFETTGVIQGVIACKHKILLKSDGGN</sequence>
<gene>
    <name evidence="2" type="primary">LOC106052810</name>
</gene>
<accession>A0A9W2Z245</accession>
<organism evidence="1 2">
    <name type="scientific">Biomphalaria glabrata</name>
    <name type="common">Bloodfluke planorb</name>
    <name type="synonym">Freshwater snail</name>
    <dbReference type="NCBI Taxonomy" id="6526"/>
    <lineage>
        <taxon>Eukaryota</taxon>
        <taxon>Metazoa</taxon>
        <taxon>Spiralia</taxon>
        <taxon>Lophotrochozoa</taxon>
        <taxon>Mollusca</taxon>
        <taxon>Gastropoda</taxon>
        <taxon>Heterobranchia</taxon>
        <taxon>Euthyneura</taxon>
        <taxon>Panpulmonata</taxon>
        <taxon>Hygrophila</taxon>
        <taxon>Lymnaeoidea</taxon>
        <taxon>Planorbidae</taxon>
        <taxon>Biomphalaria</taxon>
    </lineage>
</organism>
<dbReference type="SUPFAM" id="SSF56973">
    <property type="entry name" value="Aerolisin/ETX pore-forming domain"/>
    <property type="match status" value="1"/>
</dbReference>
<protein>
    <submittedName>
        <fullName evidence="2">Uncharacterized protein LOC106052810</fullName>
    </submittedName>
</protein>
<dbReference type="InterPro" id="IPR004991">
    <property type="entry name" value="Aerolysin-like"/>
</dbReference>
<reference evidence="2" key="1">
    <citation type="submission" date="2025-08" db="UniProtKB">
        <authorList>
            <consortium name="RefSeq"/>
        </authorList>
    </citation>
    <scope>IDENTIFICATION</scope>
</reference>
<dbReference type="Gene3D" id="2.170.15.10">
    <property type="entry name" value="Proaerolysin, chain A, domain 3"/>
    <property type="match status" value="1"/>
</dbReference>
<dbReference type="PANTHER" id="PTHR39369">
    <property type="entry name" value="LIN-24 (TWENTY-FOUR) LIKE"/>
    <property type="match status" value="1"/>
</dbReference>
<evidence type="ECO:0000313" key="2">
    <source>
        <dbReference type="RefSeq" id="XP_055869138.1"/>
    </source>
</evidence>
<dbReference type="GeneID" id="106052810"/>
<dbReference type="Proteomes" id="UP001165740">
    <property type="component" value="Chromosome 15"/>
</dbReference>
<dbReference type="AlphaFoldDB" id="A0A9W2Z245"/>